<dbReference type="EMBL" id="SUNJ01007934">
    <property type="protein sequence ID" value="TPP61625.1"/>
    <property type="molecule type" value="Genomic_DNA"/>
</dbReference>
<accession>A0A504YM95</accession>
<sequence>MPTSRHPLLSSLFFCVLLASTFVNGFYVWSRYPEKRFLFSPNSPAGMQESHPALFRPILYMSPHAKLIAQEDEPTGVPNLMRYG</sequence>
<evidence type="ECO:0000313" key="2">
    <source>
        <dbReference type="Proteomes" id="UP000316759"/>
    </source>
</evidence>
<comment type="caution">
    <text evidence="1">The sequence shown here is derived from an EMBL/GenBank/DDBJ whole genome shotgun (WGS) entry which is preliminary data.</text>
</comment>
<name>A0A504YM95_FASGI</name>
<proteinExistence type="predicted"/>
<dbReference type="OrthoDB" id="6253718at2759"/>
<evidence type="ECO:0000313" key="1">
    <source>
        <dbReference type="EMBL" id="TPP61625.1"/>
    </source>
</evidence>
<gene>
    <name evidence="1" type="ORF">FGIG_10070</name>
</gene>
<organism evidence="1 2">
    <name type="scientific">Fasciola gigantica</name>
    <name type="common">Giant liver fluke</name>
    <dbReference type="NCBI Taxonomy" id="46835"/>
    <lineage>
        <taxon>Eukaryota</taxon>
        <taxon>Metazoa</taxon>
        <taxon>Spiralia</taxon>
        <taxon>Lophotrochozoa</taxon>
        <taxon>Platyhelminthes</taxon>
        <taxon>Trematoda</taxon>
        <taxon>Digenea</taxon>
        <taxon>Plagiorchiida</taxon>
        <taxon>Echinostomata</taxon>
        <taxon>Echinostomatoidea</taxon>
        <taxon>Fasciolidae</taxon>
        <taxon>Fasciola</taxon>
    </lineage>
</organism>
<dbReference type="Proteomes" id="UP000316759">
    <property type="component" value="Unassembled WGS sequence"/>
</dbReference>
<reference evidence="1 2" key="1">
    <citation type="submission" date="2019-04" db="EMBL/GenBank/DDBJ databases">
        <title>Annotation for the trematode Fasciola gigantica.</title>
        <authorList>
            <person name="Choi Y.-J."/>
        </authorList>
    </citation>
    <scope>NUCLEOTIDE SEQUENCE [LARGE SCALE GENOMIC DNA]</scope>
    <source>
        <strain evidence="1">Uganda_cow_1</strain>
    </source>
</reference>
<keyword evidence="2" id="KW-1185">Reference proteome</keyword>
<protein>
    <submittedName>
        <fullName evidence="1">Uncharacterized protein</fullName>
    </submittedName>
</protein>
<dbReference type="AlphaFoldDB" id="A0A504YM95"/>